<dbReference type="InterPro" id="IPR052755">
    <property type="entry name" value="Lysozyme_Inhibitor_LprI"/>
</dbReference>
<dbReference type="InterPro" id="IPR009739">
    <property type="entry name" value="LprI-like_N"/>
</dbReference>
<dbReference type="Proteomes" id="UP000295793">
    <property type="component" value="Unassembled WGS sequence"/>
</dbReference>
<dbReference type="AlphaFoldDB" id="A0A4R3HR82"/>
<name>A0A4R3HR82_9GAMM</name>
<evidence type="ECO:0000259" key="2">
    <source>
        <dbReference type="Pfam" id="PF07007"/>
    </source>
</evidence>
<keyword evidence="4" id="KW-1185">Reference proteome</keyword>
<evidence type="ECO:0000313" key="4">
    <source>
        <dbReference type="Proteomes" id="UP000295793"/>
    </source>
</evidence>
<protein>
    <submittedName>
        <fullName evidence="3">Uncharacterized protein DUF1311</fullName>
    </submittedName>
</protein>
<dbReference type="Pfam" id="PF07007">
    <property type="entry name" value="LprI"/>
    <property type="match status" value="1"/>
</dbReference>
<proteinExistence type="predicted"/>
<evidence type="ECO:0000256" key="1">
    <source>
        <dbReference type="SAM" id="SignalP"/>
    </source>
</evidence>
<dbReference type="Gene3D" id="1.20.1270.180">
    <property type="match status" value="1"/>
</dbReference>
<organism evidence="3 4">
    <name type="scientific">Reinekea marinisedimentorum</name>
    <dbReference type="NCBI Taxonomy" id="230495"/>
    <lineage>
        <taxon>Bacteria</taxon>
        <taxon>Pseudomonadati</taxon>
        <taxon>Pseudomonadota</taxon>
        <taxon>Gammaproteobacteria</taxon>
        <taxon>Oceanospirillales</taxon>
        <taxon>Saccharospirillaceae</taxon>
        <taxon>Reinekea</taxon>
    </lineage>
</organism>
<feature type="domain" description="Lysozyme inhibitor LprI-like N-terminal" evidence="2">
    <location>
        <begin position="40"/>
        <end position="93"/>
    </location>
</feature>
<comment type="caution">
    <text evidence="3">The sequence shown here is derived from an EMBL/GenBank/DDBJ whole genome shotgun (WGS) entry which is preliminary data.</text>
</comment>
<gene>
    <name evidence="3" type="ORF">BCF53_1386</name>
</gene>
<dbReference type="GO" id="GO:0005576">
    <property type="term" value="C:extracellular region"/>
    <property type="evidence" value="ECO:0007669"/>
    <property type="project" value="TreeGrafter"/>
</dbReference>
<dbReference type="PANTHER" id="PTHR37549:SF1">
    <property type="entry name" value="LIPOPROTEIN LPRI"/>
    <property type="match status" value="1"/>
</dbReference>
<dbReference type="PANTHER" id="PTHR37549">
    <property type="entry name" value="LIPOPROTEIN LPRI"/>
    <property type="match status" value="1"/>
</dbReference>
<keyword evidence="1" id="KW-0732">Signal</keyword>
<evidence type="ECO:0000313" key="3">
    <source>
        <dbReference type="EMBL" id="TCS35086.1"/>
    </source>
</evidence>
<dbReference type="EMBL" id="SLZR01000038">
    <property type="protein sequence ID" value="TCS35086.1"/>
    <property type="molecule type" value="Genomic_DNA"/>
</dbReference>
<dbReference type="PROSITE" id="PS51257">
    <property type="entry name" value="PROKAR_LIPOPROTEIN"/>
    <property type="match status" value="1"/>
</dbReference>
<feature type="chain" id="PRO_5020736898" evidence="1">
    <location>
        <begin position="25"/>
        <end position="407"/>
    </location>
</feature>
<reference evidence="3 4" key="1">
    <citation type="submission" date="2019-03" db="EMBL/GenBank/DDBJ databases">
        <title>Genomic Encyclopedia of Archaeal and Bacterial Type Strains, Phase II (KMG-II): from individual species to whole genera.</title>
        <authorList>
            <person name="Goeker M."/>
        </authorList>
    </citation>
    <scope>NUCLEOTIDE SEQUENCE [LARGE SCALE GENOMIC DNA]</scope>
    <source>
        <strain evidence="3 4">DSM 15388</strain>
    </source>
</reference>
<sequence length="407" mass="46434">MIRSYLKSFSTVLLLTIGCSFSYAVAPASEDLNGRPSFNCSKASTEVEKSICSSSSVAALDVVLSKVYKKILAAGFDEVRETQRAWLKERDRCLHDETSGWLREPLAKCYSDRIEELQSQYSIDLSDEEYLNVAKLILKTVISENATDGEKFIYISNFKVFAGNLYENLCWYIPEYITFENDYFLSTAYSGSQTCGGSSFPVNGSINYCKASDGKFVKGDVWSCREHSTNVEILISTIDSNLFSEFTPSGSNWVPREFDTNQSSRNKIIPYLYSKQIHILSSPSFFSEGFIRAIDENLATLKKVLGFPEQEIAYLMSGMKCTYELVTSNDNWESIFKSKPPGRWGKAKGYYWYGQQFSGCDTFDKRIENEMYTEKELFILLWQRFYTAKTMDIAISMLDRELSEQAK</sequence>
<feature type="signal peptide" evidence="1">
    <location>
        <begin position="1"/>
        <end position="24"/>
    </location>
</feature>
<accession>A0A4R3HR82</accession>